<dbReference type="Proteomes" id="UP000036013">
    <property type="component" value="Unassembled WGS sequence"/>
</dbReference>
<protein>
    <submittedName>
        <fullName evidence="2">Membrane protein</fullName>
    </submittedName>
</protein>
<name>A0A1S2A936_9ENTR</name>
<accession>A0A1S2A936</accession>
<dbReference type="RefSeq" id="WP_032653558.1">
    <property type="nucleotide sequence ID" value="NZ_CABHJK010000001.1"/>
</dbReference>
<dbReference type="AlphaFoldDB" id="A0A1S2A936"/>
<evidence type="ECO:0000256" key="1">
    <source>
        <dbReference type="SAM" id="Phobius"/>
    </source>
</evidence>
<evidence type="ECO:0000313" key="2">
    <source>
        <dbReference type="EMBL" id="KLQ02803.1"/>
    </source>
</evidence>
<sequence>MDSVEELNGTYFYKGVCNISASELFFWIFLDATDEQFGGLKDVIMMATMILGLPILETRTKPETATIGTSVASKYLRDLLNVQLPHRLPTITLASFKYRKPMYTKNLGAFIGRWIPALGITILAADVAMISYKTLSRYNTIAHPKDRIW</sequence>
<gene>
    <name evidence="2" type="ORF">ABF77_14695</name>
</gene>
<keyword evidence="1" id="KW-1133">Transmembrane helix</keyword>
<organism evidence="2 3">
    <name type="scientific">Enterobacter roggenkampii</name>
    <dbReference type="NCBI Taxonomy" id="1812935"/>
    <lineage>
        <taxon>Bacteria</taxon>
        <taxon>Pseudomonadati</taxon>
        <taxon>Pseudomonadota</taxon>
        <taxon>Gammaproteobacteria</taxon>
        <taxon>Enterobacterales</taxon>
        <taxon>Enterobacteriaceae</taxon>
        <taxon>Enterobacter</taxon>
        <taxon>Enterobacter cloacae complex</taxon>
    </lineage>
</organism>
<evidence type="ECO:0000313" key="3">
    <source>
        <dbReference type="Proteomes" id="UP000036013"/>
    </source>
</evidence>
<keyword evidence="1" id="KW-0812">Transmembrane</keyword>
<comment type="caution">
    <text evidence="2">The sequence shown here is derived from an EMBL/GenBank/DDBJ whole genome shotgun (WGS) entry which is preliminary data.</text>
</comment>
<proteinExistence type="predicted"/>
<dbReference type="NCBIfam" id="NF045926">
    <property type="entry name" value="STM2901_fam"/>
    <property type="match status" value="1"/>
</dbReference>
<dbReference type="Pfam" id="PF26636">
    <property type="entry name" value="DUF8209"/>
    <property type="match status" value="1"/>
</dbReference>
<dbReference type="EMBL" id="LEDI01000030">
    <property type="protein sequence ID" value="KLQ02803.1"/>
    <property type="molecule type" value="Genomic_DNA"/>
</dbReference>
<dbReference type="KEGG" id="ecls:LI67_021080"/>
<reference evidence="2 3" key="1">
    <citation type="submission" date="2015-06" db="EMBL/GenBank/DDBJ databases">
        <authorList>
            <person name="Adams M."/>
            <person name="Sutton G."/>
            <person name="Nelson K."/>
            <person name="Bonomo R."/>
            <person name="McCorrison J."/>
            <person name="Sanka R."/>
            <person name="Brinkac L."/>
            <person name="Nierman W."/>
        </authorList>
    </citation>
    <scope>NUCLEOTIDE SEQUENCE [LARGE SCALE GENOMIC DNA]</scope>
    <source>
        <strain evidence="2 3">GN02692</strain>
    </source>
</reference>
<dbReference type="InterPro" id="IPR058522">
    <property type="entry name" value="DUF8209"/>
</dbReference>
<dbReference type="InterPro" id="IPR058064">
    <property type="entry name" value="STM2901-like"/>
</dbReference>
<keyword evidence="1" id="KW-0472">Membrane</keyword>
<dbReference type="OrthoDB" id="8815988at2"/>
<feature type="transmembrane region" description="Helical" evidence="1">
    <location>
        <begin position="107"/>
        <end position="130"/>
    </location>
</feature>